<organism evidence="2 3">
    <name type="scientific">Cryptococcus decagattii</name>
    <dbReference type="NCBI Taxonomy" id="1859122"/>
    <lineage>
        <taxon>Eukaryota</taxon>
        <taxon>Fungi</taxon>
        <taxon>Dikarya</taxon>
        <taxon>Basidiomycota</taxon>
        <taxon>Agaricomycotina</taxon>
        <taxon>Tremellomycetes</taxon>
        <taxon>Tremellales</taxon>
        <taxon>Cryptococcaceae</taxon>
        <taxon>Cryptococcus</taxon>
        <taxon>Cryptococcus gattii species complex</taxon>
    </lineage>
</organism>
<feature type="compositionally biased region" description="Basic residues" evidence="1">
    <location>
        <begin position="61"/>
        <end position="78"/>
    </location>
</feature>
<evidence type="ECO:0008006" key="4">
    <source>
        <dbReference type="Google" id="ProtNLM"/>
    </source>
</evidence>
<reference evidence="2 3" key="1">
    <citation type="submission" date="2024-01" db="EMBL/GenBank/DDBJ databases">
        <title>Comparative genomics of Cryptococcus and Kwoniella reveals pathogenesis evolution and contrasting modes of karyotype evolution via chromosome fusion or intercentromeric recombination.</title>
        <authorList>
            <person name="Coelho M.A."/>
            <person name="David-Palma M."/>
            <person name="Shea T."/>
            <person name="Bowers K."/>
            <person name="McGinley-Smith S."/>
            <person name="Mohammad A.W."/>
            <person name="Gnirke A."/>
            <person name="Yurkov A.M."/>
            <person name="Nowrousian M."/>
            <person name="Sun S."/>
            <person name="Cuomo C.A."/>
            <person name="Heitman J."/>
        </authorList>
    </citation>
    <scope>NUCLEOTIDE SEQUENCE [LARGE SCALE GENOMIC DNA]</scope>
    <source>
        <strain evidence="2 3">7685027</strain>
    </source>
</reference>
<evidence type="ECO:0000313" key="2">
    <source>
        <dbReference type="EMBL" id="WVO24868.1"/>
    </source>
</evidence>
<keyword evidence="3" id="KW-1185">Reference proteome</keyword>
<name>A0ABZ2B269_9TREE</name>
<feature type="region of interest" description="Disordered" evidence="1">
    <location>
        <begin position="43"/>
        <end position="78"/>
    </location>
</feature>
<dbReference type="Proteomes" id="UP001432216">
    <property type="component" value="Chromosome 13"/>
</dbReference>
<gene>
    <name evidence="2" type="ORF">IAS62_006247</name>
</gene>
<proteinExistence type="predicted"/>
<evidence type="ECO:0000313" key="3">
    <source>
        <dbReference type="Proteomes" id="UP001432216"/>
    </source>
</evidence>
<evidence type="ECO:0000256" key="1">
    <source>
        <dbReference type="SAM" id="MobiDB-lite"/>
    </source>
</evidence>
<dbReference type="RefSeq" id="XP_064724107.1">
    <property type="nucleotide sequence ID" value="XM_064868035.1"/>
</dbReference>
<sequence>MPGRNFSESESELIAQAAEKSPQKAVAAKYGCSLSTVSRIVASKRSTGKAKSKPLPVCSHKVTRRSKSQVNRTFKKYRRSSHQGGLWHSFLGRSLHHL</sequence>
<accession>A0ABZ2B269</accession>
<protein>
    <recommendedName>
        <fullName evidence="4">HTH psq-type domain-containing protein</fullName>
    </recommendedName>
</protein>
<dbReference type="GeneID" id="89993016"/>
<dbReference type="EMBL" id="CP143818">
    <property type="protein sequence ID" value="WVO24868.1"/>
    <property type="molecule type" value="Genomic_DNA"/>
</dbReference>